<accession>A0ABQ8BEZ7</accession>
<keyword evidence="2" id="KW-1185">Reference proteome</keyword>
<name>A0ABQ8BEZ7_BRANA</name>
<dbReference type="EMBL" id="JAGKQM010000011">
    <property type="protein sequence ID" value="KAH0903374.1"/>
    <property type="molecule type" value="Genomic_DNA"/>
</dbReference>
<evidence type="ECO:0008006" key="3">
    <source>
        <dbReference type="Google" id="ProtNLM"/>
    </source>
</evidence>
<protein>
    <recommendedName>
        <fullName evidence="3">Checkpoint protein</fullName>
    </recommendedName>
</protein>
<dbReference type="Proteomes" id="UP000824890">
    <property type="component" value="Unassembled WGS sequence"/>
</dbReference>
<sequence length="258" mass="28759">MKSNGNSHVSTGKSPVAFNFKVMPEGSLESELQFQLIHFSEARNAAKGGSLIGLELLLIKDEQGTVIVSSSHAQYTCRISNMNDYLRCQKQNDDHSFTVSFSYSFILSVFDHIRLPIDEDRLGSNPEIAYLVNEVVLTKAETMTIREIFAYIKQESAKYLAKISVYDNNDQSLPFLVMQDVSRLELTRRCLSPKALINTIGQTHKFSVMVSEYSLTGNTQTTIATKVLFLTILPPLVSSDENPLAPTSEVALQRPNSV</sequence>
<comment type="caution">
    <text evidence="1">The sequence shown here is derived from an EMBL/GenBank/DDBJ whole genome shotgun (WGS) entry which is preliminary data.</text>
</comment>
<organism evidence="1 2">
    <name type="scientific">Brassica napus</name>
    <name type="common">Rape</name>
    <dbReference type="NCBI Taxonomy" id="3708"/>
    <lineage>
        <taxon>Eukaryota</taxon>
        <taxon>Viridiplantae</taxon>
        <taxon>Streptophyta</taxon>
        <taxon>Embryophyta</taxon>
        <taxon>Tracheophyta</taxon>
        <taxon>Spermatophyta</taxon>
        <taxon>Magnoliopsida</taxon>
        <taxon>eudicotyledons</taxon>
        <taxon>Gunneridae</taxon>
        <taxon>Pentapetalae</taxon>
        <taxon>rosids</taxon>
        <taxon>malvids</taxon>
        <taxon>Brassicales</taxon>
        <taxon>Brassicaceae</taxon>
        <taxon>Brassiceae</taxon>
        <taxon>Brassica</taxon>
    </lineage>
</organism>
<evidence type="ECO:0000313" key="2">
    <source>
        <dbReference type="Proteomes" id="UP000824890"/>
    </source>
</evidence>
<evidence type="ECO:0000313" key="1">
    <source>
        <dbReference type="EMBL" id="KAH0903374.1"/>
    </source>
</evidence>
<proteinExistence type="predicted"/>
<gene>
    <name evidence="1" type="ORF">HID58_042877</name>
</gene>
<reference evidence="1 2" key="1">
    <citation type="submission" date="2021-05" db="EMBL/GenBank/DDBJ databases">
        <title>Genome Assembly of Synthetic Allotetraploid Brassica napus Reveals Homoeologous Exchanges between Subgenomes.</title>
        <authorList>
            <person name="Davis J.T."/>
        </authorList>
    </citation>
    <scope>NUCLEOTIDE SEQUENCE [LARGE SCALE GENOMIC DNA]</scope>
    <source>
        <strain evidence="2">cv. Da-Ae</strain>
        <tissue evidence="1">Seedling</tissue>
    </source>
</reference>